<reference evidence="2" key="1">
    <citation type="journal article" date="2020" name="Cell">
        <title>Large-Scale Comparative Analyses of Tick Genomes Elucidate Their Genetic Diversity and Vector Capacities.</title>
        <authorList>
            <consortium name="Tick Genome and Microbiome Consortium (TIGMIC)"/>
            <person name="Jia N."/>
            <person name="Wang J."/>
            <person name="Shi W."/>
            <person name="Du L."/>
            <person name="Sun Y."/>
            <person name="Zhan W."/>
            <person name="Jiang J.F."/>
            <person name="Wang Q."/>
            <person name="Zhang B."/>
            <person name="Ji P."/>
            <person name="Bell-Sakyi L."/>
            <person name="Cui X.M."/>
            <person name="Yuan T.T."/>
            <person name="Jiang B.G."/>
            <person name="Yang W.F."/>
            <person name="Lam T.T."/>
            <person name="Chang Q.C."/>
            <person name="Ding S.J."/>
            <person name="Wang X.J."/>
            <person name="Zhu J.G."/>
            <person name="Ruan X.D."/>
            <person name="Zhao L."/>
            <person name="Wei J.T."/>
            <person name="Ye R.Z."/>
            <person name="Que T.C."/>
            <person name="Du C.H."/>
            <person name="Zhou Y.H."/>
            <person name="Cheng J.X."/>
            <person name="Dai P.F."/>
            <person name="Guo W.B."/>
            <person name="Han X.H."/>
            <person name="Huang E.J."/>
            <person name="Li L.F."/>
            <person name="Wei W."/>
            <person name="Gao Y.C."/>
            <person name="Liu J.Z."/>
            <person name="Shao H.Z."/>
            <person name="Wang X."/>
            <person name="Wang C.C."/>
            <person name="Yang T.C."/>
            <person name="Huo Q.B."/>
            <person name="Li W."/>
            <person name="Chen H.Y."/>
            <person name="Chen S.E."/>
            <person name="Zhou L.G."/>
            <person name="Ni X.B."/>
            <person name="Tian J.H."/>
            <person name="Sheng Y."/>
            <person name="Liu T."/>
            <person name="Pan Y.S."/>
            <person name="Xia L.Y."/>
            <person name="Li J."/>
            <person name="Zhao F."/>
            <person name="Cao W.C."/>
        </authorList>
    </citation>
    <scope>NUCLEOTIDE SEQUENCE</scope>
    <source>
        <strain evidence="2">Rsan-2018</strain>
    </source>
</reference>
<keyword evidence="1" id="KW-0472">Membrane</keyword>
<dbReference type="AlphaFoldDB" id="A0A9D4PYY1"/>
<evidence type="ECO:0000256" key="1">
    <source>
        <dbReference type="SAM" id="Phobius"/>
    </source>
</evidence>
<keyword evidence="3" id="KW-1185">Reference proteome</keyword>
<feature type="transmembrane region" description="Helical" evidence="1">
    <location>
        <begin position="59"/>
        <end position="81"/>
    </location>
</feature>
<gene>
    <name evidence="2" type="ORF">HPB52_013852</name>
</gene>
<keyword evidence="1" id="KW-0812">Transmembrane</keyword>
<dbReference type="Proteomes" id="UP000821837">
    <property type="component" value="Unassembled WGS sequence"/>
</dbReference>
<keyword evidence="1" id="KW-1133">Transmembrane helix</keyword>
<reference evidence="2" key="2">
    <citation type="submission" date="2021-09" db="EMBL/GenBank/DDBJ databases">
        <authorList>
            <person name="Jia N."/>
            <person name="Wang J."/>
            <person name="Shi W."/>
            <person name="Du L."/>
            <person name="Sun Y."/>
            <person name="Zhan W."/>
            <person name="Jiang J."/>
            <person name="Wang Q."/>
            <person name="Zhang B."/>
            <person name="Ji P."/>
            <person name="Sakyi L.B."/>
            <person name="Cui X."/>
            <person name="Yuan T."/>
            <person name="Jiang B."/>
            <person name="Yang W."/>
            <person name="Lam T.T.-Y."/>
            <person name="Chang Q."/>
            <person name="Ding S."/>
            <person name="Wang X."/>
            <person name="Zhu J."/>
            <person name="Ruan X."/>
            <person name="Zhao L."/>
            <person name="Wei J."/>
            <person name="Que T."/>
            <person name="Du C."/>
            <person name="Cheng J."/>
            <person name="Dai P."/>
            <person name="Han X."/>
            <person name="Huang E."/>
            <person name="Gao Y."/>
            <person name="Liu J."/>
            <person name="Shao H."/>
            <person name="Ye R."/>
            <person name="Li L."/>
            <person name="Wei W."/>
            <person name="Wang X."/>
            <person name="Wang C."/>
            <person name="Huo Q."/>
            <person name="Li W."/>
            <person name="Guo W."/>
            <person name="Chen H."/>
            <person name="Chen S."/>
            <person name="Zhou L."/>
            <person name="Zhou L."/>
            <person name="Ni X."/>
            <person name="Tian J."/>
            <person name="Zhou Y."/>
            <person name="Sheng Y."/>
            <person name="Liu T."/>
            <person name="Pan Y."/>
            <person name="Xia L."/>
            <person name="Li J."/>
            <person name="Zhao F."/>
            <person name="Cao W."/>
        </authorList>
    </citation>
    <scope>NUCLEOTIDE SEQUENCE</scope>
    <source>
        <strain evidence="2">Rsan-2018</strain>
        <tissue evidence="2">Larvae</tissue>
    </source>
</reference>
<evidence type="ECO:0000313" key="2">
    <source>
        <dbReference type="EMBL" id="KAH7956943.1"/>
    </source>
</evidence>
<sequence length="98" mass="10720">MLMWSVVLHLYLRQRPSSHRPLPCLSDNGILRDDHQSAEPTCGARLTIDPFASTAKNQATFPATAVIEILGLAIFLVPLLFPLKTVAPTTLIACRPAK</sequence>
<proteinExistence type="predicted"/>
<accession>A0A9D4PYY1</accession>
<evidence type="ECO:0000313" key="3">
    <source>
        <dbReference type="Proteomes" id="UP000821837"/>
    </source>
</evidence>
<name>A0A9D4PYY1_RHISA</name>
<comment type="caution">
    <text evidence="2">The sequence shown here is derived from an EMBL/GenBank/DDBJ whole genome shotgun (WGS) entry which is preliminary data.</text>
</comment>
<protein>
    <submittedName>
        <fullName evidence="2">Uncharacterized protein</fullName>
    </submittedName>
</protein>
<organism evidence="2 3">
    <name type="scientific">Rhipicephalus sanguineus</name>
    <name type="common">Brown dog tick</name>
    <name type="synonym">Ixodes sanguineus</name>
    <dbReference type="NCBI Taxonomy" id="34632"/>
    <lineage>
        <taxon>Eukaryota</taxon>
        <taxon>Metazoa</taxon>
        <taxon>Ecdysozoa</taxon>
        <taxon>Arthropoda</taxon>
        <taxon>Chelicerata</taxon>
        <taxon>Arachnida</taxon>
        <taxon>Acari</taxon>
        <taxon>Parasitiformes</taxon>
        <taxon>Ixodida</taxon>
        <taxon>Ixodoidea</taxon>
        <taxon>Ixodidae</taxon>
        <taxon>Rhipicephalinae</taxon>
        <taxon>Rhipicephalus</taxon>
        <taxon>Rhipicephalus</taxon>
    </lineage>
</organism>
<dbReference type="EMBL" id="JABSTV010001250">
    <property type="protein sequence ID" value="KAH7956943.1"/>
    <property type="molecule type" value="Genomic_DNA"/>
</dbReference>